<proteinExistence type="predicted"/>
<dbReference type="EMBL" id="JBJKFK010000417">
    <property type="protein sequence ID" value="KAL3317183.1"/>
    <property type="molecule type" value="Genomic_DNA"/>
</dbReference>
<sequence length="101" mass="11833">MKFPRCKKQNKNSDFMQSSREETEKFTLADLKKVDTFIYAITAATQQRMAKDDQLILWNVKEGKEMEAKVVEAIEKNPRFSTQASDENINMIFFKCPANFR</sequence>
<dbReference type="Proteomes" id="UP001626550">
    <property type="component" value="Unassembled WGS sequence"/>
</dbReference>
<protein>
    <submittedName>
        <fullName evidence="1">Uncharacterized protein</fullName>
    </submittedName>
</protein>
<accession>A0ABD2QC94</accession>
<dbReference type="AlphaFoldDB" id="A0ABD2QC94"/>
<evidence type="ECO:0000313" key="1">
    <source>
        <dbReference type="EMBL" id="KAL3317183.1"/>
    </source>
</evidence>
<organism evidence="1 2">
    <name type="scientific">Cichlidogyrus casuarinus</name>
    <dbReference type="NCBI Taxonomy" id="1844966"/>
    <lineage>
        <taxon>Eukaryota</taxon>
        <taxon>Metazoa</taxon>
        <taxon>Spiralia</taxon>
        <taxon>Lophotrochozoa</taxon>
        <taxon>Platyhelminthes</taxon>
        <taxon>Monogenea</taxon>
        <taxon>Monopisthocotylea</taxon>
        <taxon>Dactylogyridea</taxon>
        <taxon>Ancyrocephalidae</taxon>
        <taxon>Cichlidogyrus</taxon>
    </lineage>
</organism>
<name>A0ABD2QC94_9PLAT</name>
<comment type="caution">
    <text evidence="1">The sequence shown here is derived from an EMBL/GenBank/DDBJ whole genome shotgun (WGS) entry which is preliminary data.</text>
</comment>
<reference evidence="1 2" key="1">
    <citation type="submission" date="2024-11" db="EMBL/GenBank/DDBJ databases">
        <title>Adaptive evolution of stress response genes in parasites aligns with host niche diversity.</title>
        <authorList>
            <person name="Hahn C."/>
            <person name="Resl P."/>
        </authorList>
    </citation>
    <scope>NUCLEOTIDE SEQUENCE [LARGE SCALE GENOMIC DNA]</scope>
    <source>
        <strain evidence="1">EGGRZ-B1_66</strain>
        <tissue evidence="1">Body</tissue>
    </source>
</reference>
<evidence type="ECO:0000313" key="2">
    <source>
        <dbReference type="Proteomes" id="UP001626550"/>
    </source>
</evidence>
<keyword evidence="2" id="KW-1185">Reference proteome</keyword>
<gene>
    <name evidence="1" type="ORF">Ciccas_004159</name>
</gene>